<dbReference type="NCBIfam" id="TIGR01547">
    <property type="entry name" value="phage_term_2"/>
    <property type="match status" value="1"/>
</dbReference>
<dbReference type="Pfam" id="PF03237">
    <property type="entry name" value="Terminase_6N"/>
    <property type="match status" value="1"/>
</dbReference>
<dbReference type="PANTHER" id="PTHR39184">
    <property type="match status" value="1"/>
</dbReference>
<keyword evidence="2" id="KW-1185">Reference proteome</keyword>
<dbReference type="Gene3D" id="3.40.50.300">
    <property type="entry name" value="P-loop containing nucleotide triphosphate hydrolases"/>
    <property type="match status" value="1"/>
</dbReference>
<accession>A0ABW5S7R7</accession>
<dbReference type="Gene3D" id="3.30.420.280">
    <property type="match status" value="1"/>
</dbReference>
<dbReference type="Proteomes" id="UP001597399">
    <property type="component" value="Unassembled WGS sequence"/>
</dbReference>
<dbReference type="PANTHER" id="PTHR39184:SF1">
    <property type="entry name" value="PBSX PHAGE TERMINASE LARGE SUBUNIT"/>
    <property type="match status" value="1"/>
</dbReference>
<dbReference type="EMBL" id="JBHUMQ010000034">
    <property type="protein sequence ID" value="MFD2694987.1"/>
    <property type="molecule type" value="Genomic_DNA"/>
</dbReference>
<proteinExistence type="predicted"/>
<reference evidence="2" key="1">
    <citation type="journal article" date="2019" name="Int. J. Syst. Evol. Microbiol.">
        <title>The Global Catalogue of Microorganisms (GCM) 10K type strain sequencing project: providing services to taxonomists for standard genome sequencing and annotation.</title>
        <authorList>
            <consortium name="The Broad Institute Genomics Platform"/>
            <consortium name="The Broad Institute Genome Sequencing Center for Infectious Disease"/>
            <person name="Wu L."/>
            <person name="Ma J."/>
        </authorList>
    </citation>
    <scope>NUCLEOTIDE SEQUENCE [LARGE SCALE GENOMIC DNA]</scope>
    <source>
        <strain evidence="2">TISTR 2466</strain>
    </source>
</reference>
<dbReference type="InterPro" id="IPR006437">
    <property type="entry name" value="Phage_terminase_lsu"/>
</dbReference>
<name>A0ABW5S7R7_9BACL</name>
<evidence type="ECO:0000313" key="2">
    <source>
        <dbReference type="Proteomes" id="UP001597399"/>
    </source>
</evidence>
<organism evidence="1 2">
    <name type="scientific">Sporolactobacillus shoreicorticis</name>
    <dbReference type="NCBI Taxonomy" id="1923877"/>
    <lineage>
        <taxon>Bacteria</taxon>
        <taxon>Bacillati</taxon>
        <taxon>Bacillota</taxon>
        <taxon>Bacilli</taxon>
        <taxon>Bacillales</taxon>
        <taxon>Sporolactobacillaceae</taxon>
        <taxon>Sporolactobacillus</taxon>
    </lineage>
</organism>
<sequence length="418" mass="48118">MKKNKGFQFKPFSDQQIKLLTWWLPGVSPYADYDGIIAEGSIRAGKTIAMIDSFLTWSLETFDGESFILGGKTMGALKRNVLNPLFQILVAKGIAYKYIRSDDPHVEIGNNIYYLFGGDNEKSQDKVQGLTAAGAYLDEAALMPKSFVDQVMGRCSVDGAKYFFNCNPGHPKHWLKVEIIDHAKEKNFLVLHFTMDDNLTLSKKVKERLKRMFSGVFYLRYILGQWVVAEGLVYDMFKEKEHVISHDKVQKMLDDHEFYRFIGGVDWGYRDPMVGGVYGLPRGKVKAIKIAEFYKTKQHTEDLAKWFIEWQKKLGTTLKVIYCDSAEQDRIDTLRLWKLHARNADKEIGAGLNTVMTMIQNGEYLICEDCKETINEMLIYSYPGPDDPAAKKDQPLDENNHAMDESRYVLHSYFRKRK</sequence>
<protein>
    <submittedName>
        <fullName evidence="1">PBSX family phage terminase large subunit</fullName>
    </submittedName>
</protein>
<dbReference type="InterPro" id="IPR027417">
    <property type="entry name" value="P-loop_NTPase"/>
</dbReference>
<evidence type="ECO:0000313" key="1">
    <source>
        <dbReference type="EMBL" id="MFD2694987.1"/>
    </source>
</evidence>
<comment type="caution">
    <text evidence="1">The sequence shown here is derived from an EMBL/GenBank/DDBJ whole genome shotgun (WGS) entry which is preliminary data.</text>
</comment>
<dbReference type="InterPro" id="IPR052380">
    <property type="entry name" value="Viral_DNA_packaging_terminase"/>
</dbReference>
<dbReference type="RefSeq" id="WP_253064664.1">
    <property type="nucleotide sequence ID" value="NZ_JAMXWM010000031.1"/>
</dbReference>
<gene>
    <name evidence="1" type="ORF">ACFSUE_15330</name>
</gene>